<organism evidence="4 6">
    <name type="scientific">Clostridium coskatii</name>
    <dbReference type="NCBI Taxonomy" id="1705578"/>
    <lineage>
        <taxon>Bacteria</taxon>
        <taxon>Bacillati</taxon>
        <taxon>Bacillota</taxon>
        <taxon>Clostridia</taxon>
        <taxon>Eubacteriales</taxon>
        <taxon>Clostridiaceae</taxon>
        <taxon>Clostridium</taxon>
    </lineage>
</organism>
<reference evidence="4 6" key="1">
    <citation type="journal article" date="2015" name="Biotechnol. Bioeng.">
        <title>Genome sequence and phenotypic characterization of Caulobacter segnis.</title>
        <authorList>
            <person name="Patel S."/>
            <person name="Fletcher B."/>
            <person name="Scott D.C."/>
            <person name="Ely B."/>
        </authorList>
    </citation>
    <scope>NUCLEOTIDE SEQUENCE [LARGE SCALE GENOMIC DNA]</scope>
    <source>
        <strain evidence="4 6">PS02</strain>
    </source>
</reference>
<comment type="caution">
    <text evidence="4">The sequence shown here is derived from an EMBL/GenBank/DDBJ whole genome shotgun (WGS) entry which is preliminary data.</text>
</comment>
<feature type="domain" description="YhcG PDDEXK nuclease" evidence="2">
    <location>
        <begin position="223"/>
        <end position="373"/>
    </location>
</feature>
<proteinExistence type="predicted"/>
<feature type="region of interest" description="Disordered" evidence="1">
    <location>
        <begin position="162"/>
        <end position="190"/>
    </location>
</feature>
<keyword evidence="7" id="KW-1185">Reference proteome</keyword>
<dbReference type="PANTHER" id="PTHR30547:SF0">
    <property type="entry name" value="BLR8175 PROTEIN"/>
    <property type="match status" value="1"/>
</dbReference>
<evidence type="ECO:0008006" key="8">
    <source>
        <dbReference type="Google" id="ProtNLM"/>
    </source>
</evidence>
<dbReference type="InterPro" id="IPR009362">
    <property type="entry name" value="YhcG_C"/>
</dbReference>
<evidence type="ECO:0000313" key="6">
    <source>
        <dbReference type="Proteomes" id="UP000077384"/>
    </source>
</evidence>
<dbReference type="PANTHER" id="PTHR30547">
    <property type="entry name" value="UNCHARACTERIZED PROTEIN YHCG-RELATED"/>
    <property type="match status" value="1"/>
</dbReference>
<dbReference type="Proteomes" id="UP000093694">
    <property type="component" value="Unassembled WGS sequence"/>
</dbReference>
<dbReference type="EMBL" id="LROR01000038">
    <property type="protein sequence ID" value="OBR95422.1"/>
    <property type="molecule type" value="Genomic_DNA"/>
</dbReference>
<evidence type="ECO:0000259" key="3">
    <source>
        <dbReference type="Pfam" id="PF17761"/>
    </source>
</evidence>
<evidence type="ECO:0000313" key="7">
    <source>
        <dbReference type="Proteomes" id="UP000093694"/>
    </source>
</evidence>
<dbReference type="RefSeq" id="WP_013239311.1">
    <property type="nucleotide sequence ID" value="NZ_LITQ01000014.1"/>
</dbReference>
<evidence type="ECO:0000313" key="4">
    <source>
        <dbReference type="EMBL" id="OAA93195.1"/>
    </source>
</evidence>
<evidence type="ECO:0000256" key="1">
    <source>
        <dbReference type="SAM" id="MobiDB-lite"/>
    </source>
</evidence>
<feature type="domain" description="YhcG N-terminal" evidence="3">
    <location>
        <begin position="18"/>
        <end position="145"/>
    </location>
</feature>
<accession>A0A162JBY4</accession>
<gene>
    <name evidence="5" type="ORF">CLCOS_17460</name>
    <name evidence="4" type="ORF">WX73_00147</name>
</gene>
<dbReference type="AlphaFoldDB" id="A0A162JBY4"/>
<dbReference type="InterPro" id="IPR041527">
    <property type="entry name" value="YhcG_N"/>
</dbReference>
<dbReference type="PATRIC" id="fig|1705578.3.peg.529"/>
<protein>
    <recommendedName>
        <fullName evidence="8">YhcG PDDEXK nuclease domain-containing protein</fullName>
    </recommendedName>
</protein>
<sequence>MIEHHNDMDTFFKNLEEDIILFKNKALVNINEYMFMLYWKIGNLILMREKEGCESEFISETVEYLKGKFPGNLCFTEKNLENMARFAEEYNSQDYVSQLSSKISWSCNLILMNKIRNVDKRKEYIDKMWEKDWSVEDLIGEIDKECGIEELDYAELFNAESPEKENIESKSIITSEEKDSEEEKNEEKTKTKSEDSFCFIKDAISKEQGEDLSEGDIKKFSPILKDEYLMDFMDISDEIKEKAFQQHFIKSVVEFFLELNSGFALVGKKHHMELSGGDYYEDLLFYNLKLKCYIAVELKIGKFKPEYLGILTFHLSAMDDSVRDEGDNSSIGIVLCKDGEKLIVQYAFKDVDDPKNAEYMLSENIPEQFEGILPTIKEIGRGIKIKLKD</sequence>
<dbReference type="Proteomes" id="UP000077384">
    <property type="component" value="Unassembled WGS sequence"/>
</dbReference>
<name>A0A162JBY4_9CLOT</name>
<dbReference type="InterPro" id="IPR053148">
    <property type="entry name" value="PD-DEXK-like_domain"/>
</dbReference>
<reference evidence="5 7" key="2">
    <citation type="journal article" date="2016" name="Front. Microbiol.">
        <title>Industrial Acetogenic Biocatalysts: A Comparative Metabolic and Genomic Analysis.</title>
        <authorList>
            <person name="Bengelsdorf F."/>
            <person name="Poehlein A."/>
            <person name="Sonja S."/>
            <person name="Erz C."/>
            <person name="Hummel T."/>
            <person name="Hoffmeister S."/>
            <person name="Daniel R."/>
            <person name="Durre P."/>
        </authorList>
    </citation>
    <scope>NUCLEOTIDE SEQUENCE [LARGE SCALE GENOMIC DNA]</scope>
    <source>
        <strain evidence="5 7">PTA-10522</strain>
    </source>
</reference>
<dbReference type="Pfam" id="PF06250">
    <property type="entry name" value="YhcG_C"/>
    <property type="match status" value="1"/>
</dbReference>
<evidence type="ECO:0000259" key="2">
    <source>
        <dbReference type="Pfam" id="PF06250"/>
    </source>
</evidence>
<evidence type="ECO:0000313" key="5">
    <source>
        <dbReference type="EMBL" id="OBR95422.1"/>
    </source>
</evidence>
<dbReference type="EMBL" id="LITQ01000014">
    <property type="protein sequence ID" value="OAA93195.1"/>
    <property type="molecule type" value="Genomic_DNA"/>
</dbReference>
<dbReference type="Pfam" id="PF17761">
    <property type="entry name" value="DUF1016_N"/>
    <property type="match status" value="1"/>
</dbReference>